<name>A0ABM7JUI1_MYCNT</name>
<gene>
    <name evidence="1" type="ORF">MMAN_33470</name>
</gene>
<evidence type="ECO:0000313" key="1">
    <source>
        <dbReference type="EMBL" id="BBY39213.1"/>
    </source>
</evidence>
<accession>A0ABM7JUI1</accession>
<dbReference type="EMBL" id="AP022590">
    <property type="protein sequence ID" value="BBY39213.1"/>
    <property type="molecule type" value="Genomic_DNA"/>
</dbReference>
<reference evidence="1 2" key="1">
    <citation type="journal article" date="2019" name="Emerg. Microbes Infect.">
        <title>Comprehensive subspecies identification of 175 nontuberculous mycobacteria species based on 7547 genomic profiles.</title>
        <authorList>
            <person name="Matsumoto Y."/>
            <person name="Kinjo T."/>
            <person name="Motooka D."/>
            <person name="Nabeya D."/>
            <person name="Jung N."/>
            <person name="Uechi K."/>
            <person name="Horii T."/>
            <person name="Iida T."/>
            <person name="Fujita J."/>
            <person name="Nakamura S."/>
        </authorList>
    </citation>
    <scope>NUCLEOTIDE SEQUENCE [LARGE SCALE GENOMIC DNA]</scope>
    <source>
        <strain evidence="1 2">JCM 18113</strain>
    </source>
</reference>
<proteinExistence type="predicted"/>
<keyword evidence="2" id="KW-1185">Reference proteome</keyword>
<sequence>MHGRGENIGTIAQNPAAATRIYESGTFAKRGSVVRVPLVVPALQAVLDVEEADSGEGRG</sequence>
<organism evidence="1 2">
    <name type="scientific">Mycobacterium mantenii</name>
    <dbReference type="NCBI Taxonomy" id="560555"/>
    <lineage>
        <taxon>Bacteria</taxon>
        <taxon>Bacillati</taxon>
        <taxon>Actinomycetota</taxon>
        <taxon>Actinomycetes</taxon>
        <taxon>Mycobacteriales</taxon>
        <taxon>Mycobacteriaceae</taxon>
        <taxon>Mycobacterium</taxon>
        <taxon>Mycobacterium avium complex (MAC)</taxon>
    </lineage>
</organism>
<protein>
    <submittedName>
        <fullName evidence="1">Uncharacterized protein</fullName>
    </submittedName>
</protein>
<evidence type="ECO:0000313" key="2">
    <source>
        <dbReference type="Proteomes" id="UP000465812"/>
    </source>
</evidence>
<dbReference type="Proteomes" id="UP000465812">
    <property type="component" value="Chromosome"/>
</dbReference>